<dbReference type="InterPro" id="IPR027417">
    <property type="entry name" value="P-loop_NTPase"/>
</dbReference>
<dbReference type="InterPro" id="IPR056599">
    <property type="entry name" value="AAA_lid_fung"/>
</dbReference>
<protein>
    <recommendedName>
        <fullName evidence="2">AAA+ ATPase domain-containing protein</fullName>
    </recommendedName>
</protein>
<reference evidence="3" key="1">
    <citation type="submission" date="2022-11" db="EMBL/GenBank/DDBJ databases">
        <authorList>
            <person name="Petersen C."/>
        </authorList>
    </citation>
    <scope>NUCLEOTIDE SEQUENCE</scope>
    <source>
        <strain evidence="3">IBT 30069</strain>
    </source>
</reference>
<feature type="region of interest" description="Disordered" evidence="1">
    <location>
        <begin position="762"/>
        <end position="782"/>
    </location>
</feature>
<dbReference type="EMBL" id="JAPQKH010000001">
    <property type="protein sequence ID" value="KAJ5116659.1"/>
    <property type="molecule type" value="Genomic_DNA"/>
</dbReference>
<dbReference type="GO" id="GO:0005524">
    <property type="term" value="F:ATP binding"/>
    <property type="evidence" value="ECO:0007669"/>
    <property type="project" value="InterPro"/>
</dbReference>
<feature type="region of interest" description="Disordered" evidence="1">
    <location>
        <begin position="868"/>
        <end position="888"/>
    </location>
</feature>
<sequence length="888" mass="100978">MNEPSVADISFTRKPDRRKKDQKKSTTEKEPWSASDSGPHLDALPERIRISSQRLAAFLNHEFADGNLAFSVGSAGFSMLRPFKFLIYHDKRFRARVKELEGVLNRLKENAPGDYDESASTHTDFIKRDWQGLQYSLSELTGILADCHCLFEFMDKQLYPEQARLAAGPETVRFSDLFFLFPRGSLVYVKDSGIPQKVWRVMQASGGRRSMAEPEEGLHYRFPFTSFQLECYYLDHNGKTFVKIQKRFQIMDFDGTLPVKSLSVVPFIVAERDLELINREALIQRGKQFVECTGKVSHLDYSGRSQNMTPNGQKLTELAEGAKSSLCFSERIEGEVMVDFSRALQEVPGWKMESSEFHFSTTTRHETGNETGIDDDKRWENALTDEFFEMEEHKWRAWDRGNEVPSEEEDLLLLPDRIFAFVLPSRRWACLQIGKGPDGKDQLRPRTPEDNPWEKLQLPPGHKELVQSLILSHFAQSHSSTVHFDLLRNKGNGVIILLHGVPGVGKTSTAECAAVSTNRPLLPITCGDLGLSPGEVEDKLKEVFRLAQDWGCVMLLDEADVFLAQRSVTDTTRNALVSVFLRTLEYYEGILFLTTNRVGVFDEAFRSRIHMSLYYPSLERMQTMRIWERHIQEAAKAGIEVDNDSLVDFADMIYETQKNSASGAVWNGRQIRNAFQSALALAAFHSHGGPVKLERRFFENVFRVSDQFSSYIWTTKNYQSDADRNRLGMVRRDDFNYQSMSTGQFALQQQRQQQRQPGILQSTYGQRMPPSPSNIGLQRPQPQADPMAGLASYPVHAQRLDNIQAAAMRQPSIQPPEQEYQHVASTTPRHVTPDPLYTNQTISRGNQLLQYSNTGALYDTADPELRVPSTRQTGFTPPPPMAPQGGHY</sequence>
<evidence type="ECO:0000313" key="3">
    <source>
        <dbReference type="EMBL" id="KAJ5116659.1"/>
    </source>
</evidence>
<dbReference type="InterPro" id="IPR054289">
    <property type="entry name" value="DUF7025"/>
</dbReference>
<dbReference type="PANTHER" id="PTHR46411">
    <property type="entry name" value="FAMILY ATPASE, PUTATIVE-RELATED"/>
    <property type="match status" value="1"/>
</dbReference>
<dbReference type="SMART" id="SM00382">
    <property type="entry name" value="AAA"/>
    <property type="match status" value="1"/>
</dbReference>
<dbReference type="Pfam" id="PF22942">
    <property type="entry name" value="DUF7025"/>
    <property type="match status" value="1"/>
</dbReference>
<dbReference type="PANTHER" id="PTHR46411:SF2">
    <property type="entry name" value="AAA+ ATPASE DOMAIN-CONTAINING PROTEIN"/>
    <property type="match status" value="1"/>
</dbReference>
<dbReference type="Pfam" id="PF00004">
    <property type="entry name" value="AAA"/>
    <property type="match status" value="1"/>
</dbReference>
<feature type="region of interest" description="Disordered" evidence="1">
    <location>
        <begin position="1"/>
        <end position="40"/>
    </location>
</feature>
<organism evidence="3 4">
    <name type="scientific">Penicillium angulare</name>
    <dbReference type="NCBI Taxonomy" id="116970"/>
    <lineage>
        <taxon>Eukaryota</taxon>
        <taxon>Fungi</taxon>
        <taxon>Dikarya</taxon>
        <taxon>Ascomycota</taxon>
        <taxon>Pezizomycotina</taxon>
        <taxon>Eurotiomycetes</taxon>
        <taxon>Eurotiomycetidae</taxon>
        <taxon>Eurotiales</taxon>
        <taxon>Aspergillaceae</taxon>
        <taxon>Penicillium</taxon>
    </lineage>
</organism>
<dbReference type="InterPro" id="IPR003593">
    <property type="entry name" value="AAA+_ATPase"/>
</dbReference>
<feature type="domain" description="AAA+ ATPase" evidence="2">
    <location>
        <begin position="492"/>
        <end position="619"/>
    </location>
</feature>
<accession>A0A9W9KSS2</accession>
<dbReference type="Pfam" id="PF23232">
    <property type="entry name" value="AAA_lid_13"/>
    <property type="match status" value="1"/>
</dbReference>
<reference evidence="3" key="2">
    <citation type="journal article" date="2023" name="IMA Fungus">
        <title>Comparative genomic study of the Penicillium genus elucidates a diverse pangenome and 15 lateral gene transfer events.</title>
        <authorList>
            <person name="Petersen C."/>
            <person name="Sorensen T."/>
            <person name="Nielsen M.R."/>
            <person name="Sondergaard T.E."/>
            <person name="Sorensen J.L."/>
            <person name="Fitzpatrick D.A."/>
            <person name="Frisvad J.C."/>
            <person name="Nielsen K.L."/>
        </authorList>
    </citation>
    <scope>NUCLEOTIDE SEQUENCE</scope>
    <source>
        <strain evidence="3">IBT 30069</strain>
    </source>
</reference>
<evidence type="ECO:0000259" key="2">
    <source>
        <dbReference type="SMART" id="SM00382"/>
    </source>
</evidence>
<dbReference type="Proteomes" id="UP001149165">
    <property type="component" value="Unassembled WGS sequence"/>
</dbReference>
<proteinExistence type="predicted"/>
<dbReference type="GO" id="GO:0016887">
    <property type="term" value="F:ATP hydrolysis activity"/>
    <property type="evidence" value="ECO:0007669"/>
    <property type="project" value="InterPro"/>
</dbReference>
<dbReference type="AlphaFoldDB" id="A0A9W9KSS2"/>
<comment type="caution">
    <text evidence="3">The sequence shown here is derived from an EMBL/GenBank/DDBJ whole genome shotgun (WGS) entry which is preliminary data.</text>
</comment>
<dbReference type="OrthoDB" id="10042665at2759"/>
<keyword evidence="4" id="KW-1185">Reference proteome</keyword>
<gene>
    <name evidence="3" type="ORF">N7456_001007</name>
</gene>
<dbReference type="CDD" id="cd19481">
    <property type="entry name" value="RecA-like_protease"/>
    <property type="match status" value="1"/>
</dbReference>
<dbReference type="Gene3D" id="3.40.50.300">
    <property type="entry name" value="P-loop containing nucleotide triphosphate hydrolases"/>
    <property type="match status" value="1"/>
</dbReference>
<evidence type="ECO:0000313" key="4">
    <source>
        <dbReference type="Proteomes" id="UP001149165"/>
    </source>
</evidence>
<evidence type="ECO:0000256" key="1">
    <source>
        <dbReference type="SAM" id="MobiDB-lite"/>
    </source>
</evidence>
<dbReference type="SUPFAM" id="SSF52540">
    <property type="entry name" value="P-loop containing nucleoside triphosphate hydrolases"/>
    <property type="match status" value="1"/>
</dbReference>
<name>A0A9W9KSS2_9EURO</name>
<dbReference type="InterPro" id="IPR003959">
    <property type="entry name" value="ATPase_AAA_core"/>
</dbReference>